<accession>A0ABR6YR04</accession>
<protein>
    <submittedName>
        <fullName evidence="1">Uncharacterized protein</fullName>
    </submittedName>
</protein>
<dbReference type="RefSeq" id="WP_186863880.1">
    <property type="nucleotide sequence ID" value="NZ_JACOGC010000006.1"/>
</dbReference>
<organism evidence="1 2">
    <name type="scientific">Undibacterium griseum</name>
    <dbReference type="NCBI Taxonomy" id="2762295"/>
    <lineage>
        <taxon>Bacteria</taxon>
        <taxon>Pseudomonadati</taxon>
        <taxon>Pseudomonadota</taxon>
        <taxon>Betaproteobacteria</taxon>
        <taxon>Burkholderiales</taxon>
        <taxon>Oxalobacteraceae</taxon>
        <taxon>Undibacterium</taxon>
    </lineage>
</organism>
<sequence length="91" mass="9676">MSNLNSTVSTSLYPSSVMTAGLIDIVTSLDAGLPTLKMLENAVMLSTDSIVTFCMLDVTPESRTEALDDLTHAEALDAEIKAAIGMDSPRR</sequence>
<reference evidence="1 2" key="1">
    <citation type="submission" date="2020-08" db="EMBL/GenBank/DDBJ databases">
        <title>Novel species isolated from subtropical streams in China.</title>
        <authorList>
            <person name="Lu H."/>
        </authorList>
    </citation>
    <scope>NUCLEOTIDE SEQUENCE [LARGE SCALE GENOMIC DNA]</scope>
    <source>
        <strain evidence="1 2">FT31W</strain>
    </source>
</reference>
<proteinExistence type="predicted"/>
<keyword evidence="2" id="KW-1185">Reference proteome</keyword>
<dbReference type="EMBL" id="JACOGC010000006">
    <property type="protein sequence ID" value="MBC3886322.1"/>
    <property type="molecule type" value="Genomic_DNA"/>
</dbReference>
<name>A0ABR6YR04_9BURK</name>
<evidence type="ECO:0000313" key="1">
    <source>
        <dbReference type="EMBL" id="MBC3886322.1"/>
    </source>
</evidence>
<evidence type="ECO:0000313" key="2">
    <source>
        <dbReference type="Proteomes" id="UP000613113"/>
    </source>
</evidence>
<comment type="caution">
    <text evidence="1">The sequence shown here is derived from an EMBL/GenBank/DDBJ whole genome shotgun (WGS) entry which is preliminary data.</text>
</comment>
<dbReference type="Proteomes" id="UP000613113">
    <property type="component" value="Unassembled WGS sequence"/>
</dbReference>
<gene>
    <name evidence="1" type="ORF">H8K27_14405</name>
</gene>